<dbReference type="RefSeq" id="WP_234760711.1">
    <property type="nucleotide sequence ID" value="NZ_JAKEIP010000005.1"/>
</dbReference>
<proteinExistence type="predicted"/>
<evidence type="ECO:0000313" key="2">
    <source>
        <dbReference type="Proteomes" id="UP001139384"/>
    </source>
</evidence>
<gene>
    <name evidence="1" type="ORF">L0P92_02285</name>
</gene>
<dbReference type="Proteomes" id="UP001139384">
    <property type="component" value="Unassembled WGS sequence"/>
</dbReference>
<comment type="caution">
    <text evidence="1">The sequence shown here is derived from an EMBL/GenBank/DDBJ whole genome shotgun (WGS) entry which is preliminary data.</text>
</comment>
<keyword evidence="2" id="KW-1185">Reference proteome</keyword>
<dbReference type="AlphaFoldDB" id="A0A9X1PVC0"/>
<name>A0A9X1PVC0_STRM4</name>
<protein>
    <submittedName>
        <fullName evidence="1">Uncharacterized protein</fullName>
    </submittedName>
</protein>
<sequence>MTAAEAGTDWYAEVAAGWAARQRAEDEKWRIPEGALFVTVCGRWVDGVGRACPQGIAHSGPCGLPPDSEDDGCRRNCPEGECYCPIPGESPINAACGHLQSSMCDYGCGCCTLCVGCHCWE</sequence>
<dbReference type="EMBL" id="JAKEIP010000005">
    <property type="protein sequence ID" value="MCF1592398.1"/>
    <property type="molecule type" value="Genomic_DNA"/>
</dbReference>
<organism evidence="1 2">
    <name type="scientific">Streptomyces muensis</name>
    <dbReference type="NCBI Taxonomy" id="1077944"/>
    <lineage>
        <taxon>Bacteria</taxon>
        <taxon>Bacillati</taxon>
        <taxon>Actinomycetota</taxon>
        <taxon>Actinomycetes</taxon>
        <taxon>Kitasatosporales</taxon>
        <taxon>Streptomycetaceae</taxon>
        <taxon>Streptomyces</taxon>
    </lineage>
</organism>
<evidence type="ECO:0000313" key="1">
    <source>
        <dbReference type="EMBL" id="MCF1592398.1"/>
    </source>
</evidence>
<accession>A0A9X1PVC0</accession>
<reference evidence="1" key="1">
    <citation type="submission" date="2022-01" db="EMBL/GenBank/DDBJ databases">
        <title>Draft Genome Sequences of Seven Type Strains of the Genus Streptomyces.</title>
        <authorList>
            <person name="Aziz S."/>
            <person name="Coretto E."/>
            <person name="Chronakova A."/>
            <person name="Sproer C."/>
            <person name="Huber K."/>
            <person name="Nouioui I."/>
            <person name="Gross H."/>
        </authorList>
    </citation>
    <scope>NUCLEOTIDE SEQUENCE</scope>
    <source>
        <strain evidence="1">DSM 103493</strain>
    </source>
</reference>